<dbReference type="SUPFAM" id="SSF51735">
    <property type="entry name" value="NAD(P)-binding Rossmann-fold domains"/>
    <property type="match status" value="1"/>
</dbReference>
<dbReference type="InterPro" id="IPR011032">
    <property type="entry name" value="GroES-like_sf"/>
</dbReference>
<dbReference type="AlphaFoldDB" id="A0A1F5H342"/>
<dbReference type="PROSITE" id="PS01162">
    <property type="entry name" value="QOR_ZETA_CRYSTAL"/>
    <property type="match status" value="1"/>
</dbReference>
<sequence length="312" mass="33110">MKAVQINNYGGVEVLEINGNVQTPNSSSDRILIEVYAAGINPIDWKVRAGYLRDLVPLTFPATLGGDFSGVVVWSGGDAVDFKVGDNVYGQGGLLNGGSGAFAESLAAETSKIAKMPKNLDFLSAASLPLAGVSAVQALEDHIKLGKDQKILIHGGAGGIGHIAVQLAKSKGANVATTVSSRDMDFAKSLGADEVIDYKREVFENLLKGFDSVFDTVGGEITNRSFQVLKAGGIIVSMAQKPDGELAKKYKVRAIGQQTEGTPQRLNRLAELVDNGLIKVHIDKVFALDQVKEAFAHLEKGHARGKVVLKIK</sequence>
<gene>
    <name evidence="2" type="ORF">A3A49_00140</name>
</gene>
<organism evidence="2 3">
    <name type="scientific">Candidatus Curtissbacteria bacterium RIFCSPLOWO2_01_FULL_38_11b</name>
    <dbReference type="NCBI Taxonomy" id="1797725"/>
    <lineage>
        <taxon>Bacteria</taxon>
        <taxon>Candidatus Curtissiibacteriota</taxon>
    </lineage>
</organism>
<dbReference type="SUPFAM" id="SSF50129">
    <property type="entry name" value="GroES-like"/>
    <property type="match status" value="1"/>
</dbReference>
<dbReference type="Pfam" id="PF13602">
    <property type="entry name" value="ADH_zinc_N_2"/>
    <property type="match status" value="1"/>
</dbReference>
<reference evidence="2 3" key="1">
    <citation type="journal article" date="2016" name="Nat. Commun.">
        <title>Thousands of microbial genomes shed light on interconnected biogeochemical processes in an aquifer system.</title>
        <authorList>
            <person name="Anantharaman K."/>
            <person name="Brown C.T."/>
            <person name="Hug L.A."/>
            <person name="Sharon I."/>
            <person name="Castelle C.J."/>
            <person name="Probst A.J."/>
            <person name="Thomas B.C."/>
            <person name="Singh A."/>
            <person name="Wilkins M.J."/>
            <person name="Karaoz U."/>
            <person name="Brodie E.L."/>
            <person name="Williams K.H."/>
            <person name="Hubbard S.S."/>
            <person name="Banfield J.F."/>
        </authorList>
    </citation>
    <scope>NUCLEOTIDE SEQUENCE [LARGE SCALE GENOMIC DNA]</scope>
</reference>
<dbReference type="GO" id="GO:0016491">
    <property type="term" value="F:oxidoreductase activity"/>
    <property type="evidence" value="ECO:0007669"/>
    <property type="project" value="InterPro"/>
</dbReference>
<comment type="caution">
    <text evidence="2">The sequence shown here is derived from an EMBL/GenBank/DDBJ whole genome shotgun (WGS) entry which is preliminary data.</text>
</comment>
<evidence type="ECO:0000313" key="2">
    <source>
        <dbReference type="EMBL" id="OGD98499.1"/>
    </source>
</evidence>
<protein>
    <recommendedName>
        <fullName evidence="1">Enoyl reductase (ER) domain-containing protein</fullName>
    </recommendedName>
</protein>
<dbReference type="InterPro" id="IPR036291">
    <property type="entry name" value="NAD(P)-bd_dom_sf"/>
</dbReference>
<dbReference type="STRING" id="1797725.A3A49_00140"/>
<evidence type="ECO:0000259" key="1">
    <source>
        <dbReference type="SMART" id="SM00829"/>
    </source>
</evidence>
<dbReference type="InterPro" id="IPR002364">
    <property type="entry name" value="Quin_OxRdtase/zeta-crystal_CS"/>
</dbReference>
<dbReference type="Gene3D" id="3.40.50.720">
    <property type="entry name" value="NAD(P)-binding Rossmann-like Domain"/>
    <property type="match status" value="1"/>
</dbReference>
<dbReference type="InterPro" id="IPR020843">
    <property type="entry name" value="ER"/>
</dbReference>
<dbReference type="Proteomes" id="UP000176740">
    <property type="component" value="Unassembled WGS sequence"/>
</dbReference>
<accession>A0A1F5H342</accession>
<dbReference type="Gene3D" id="3.90.180.10">
    <property type="entry name" value="Medium-chain alcohol dehydrogenases, catalytic domain"/>
    <property type="match status" value="1"/>
</dbReference>
<dbReference type="GO" id="GO:0008270">
    <property type="term" value="F:zinc ion binding"/>
    <property type="evidence" value="ECO:0007669"/>
    <property type="project" value="InterPro"/>
</dbReference>
<dbReference type="PANTHER" id="PTHR11695:SF648">
    <property type="entry name" value="ZINC-BINDING OXIDOREDUCTASE"/>
    <property type="match status" value="1"/>
</dbReference>
<evidence type="ECO:0000313" key="3">
    <source>
        <dbReference type="Proteomes" id="UP000176740"/>
    </source>
</evidence>
<feature type="domain" description="Enoyl reductase (ER)" evidence="1">
    <location>
        <begin position="10"/>
        <end position="309"/>
    </location>
</feature>
<dbReference type="EMBL" id="MFBO01000009">
    <property type="protein sequence ID" value="OGD98499.1"/>
    <property type="molecule type" value="Genomic_DNA"/>
</dbReference>
<dbReference type="InterPro" id="IPR013154">
    <property type="entry name" value="ADH-like_N"/>
</dbReference>
<name>A0A1F5H342_9BACT</name>
<dbReference type="SMART" id="SM00829">
    <property type="entry name" value="PKS_ER"/>
    <property type="match status" value="1"/>
</dbReference>
<dbReference type="InterPro" id="IPR050700">
    <property type="entry name" value="YIM1/Zinc_Alcohol_DH_Fams"/>
</dbReference>
<dbReference type="CDD" id="cd05289">
    <property type="entry name" value="MDR_like_2"/>
    <property type="match status" value="1"/>
</dbReference>
<dbReference type="Pfam" id="PF08240">
    <property type="entry name" value="ADH_N"/>
    <property type="match status" value="1"/>
</dbReference>
<proteinExistence type="predicted"/>
<dbReference type="PANTHER" id="PTHR11695">
    <property type="entry name" value="ALCOHOL DEHYDROGENASE RELATED"/>
    <property type="match status" value="1"/>
</dbReference>